<dbReference type="PANTHER" id="PTHR23513">
    <property type="entry name" value="INTEGRAL MEMBRANE EFFLUX PROTEIN-RELATED"/>
    <property type="match status" value="1"/>
</dbReference>
<keyword evidence="3 6" id="KW-0812">Transmembrane</keyword>
<dbReference type="Gene3D" id="1.20.1250.20">
    <property type="entry name" value="MFS general substrate transporter like domains"/>
    <property type="match status" value="1"/>
</dbReference>
<evidence type="ECO:0000256" key="2">
    <source>
        <dbReference type="ARBA" id="ARBA00022475"/>
    </source>
</evidence>
<evidence type="ECO:0000256" key="1">
    <source>
        <dbReference type="ARBA" id="ARBA00004651"/>
    </source>
</evidence>
<evidence type="ECO:0000256" key="6">
    <source>
        <dbReference type="SAM" id="Phobius"/>
    </source>
</evidence>
<dbReference type="InterPro" id="IPR011701">
    <property type="entry name" value="MFS"/>
</dbReference>
<dbReference type="AlphaFoldDB" id="A0A024BSH1"/>
<dbReference type="GO" id="GO:0005886">
    <property type="term" value="C:plasma membrane"/>
    <property type="evidence" value="ECO:0007669"/>
    <property type="project" value="UniProtKB-SubCell"/>
</dbReference>
<dbReference type="EMBL" id="KJ502174">
    <property type="protein sequence ID" value="AHZ20770.1"/>
    <property type="molecule type" value="Genomic_DNA"/>
</dbReference>
<feature type="transmembrane region" description="Helical" evidence="6">
    <location>
        <begin position="291"/>
        <end position="310"/>
    </location>
</feature>
<dbReference type="PANTHER" id="PTHR23513:SF6">
    <property type="entry name" value="MAJOR FACILITATOR SUPERFAMILY ASSOCIATED DOMAIN-CONTAINING PROTEIN"/>
    <property type="match status" value="1"/>
</dbReference>
<feature type="transmembrane region" description="Helical" evidence="6">
    <location>
        <begin position="262"/>
        <end position="284"/>
    </location>
</feature>
<proteinExistence type="predicted"/>
<evidence type="ECO:0000256" key="3">
    <source>
        <dbReference type="ARBA" id="ARBA00022692"/>
    </source>
</evidence>
<feature type="transmembrane region" description="Helical" evidence="6">
    <location>
        <begin position="48"/>
        <end position="71"/>
    </location>
</feature>
<evidence type="ECO:0000256" key="5">
    <source>
        <dbReference type="ARBA" id="ARBA00023136"/>
    </source>
</evidence>
<dbReference type="InterPro" id="IPR036259">
    <property type="entry name" value="MFS_trans_sf"/>
</dbReference>
<protein>
    <submittedName>
        <fullName evidence="7">Major facilitator transporter</fullName>
    </submittedName>
</protein>
<keyword evidence="5 6" id="KW-0472">Membrane</keyword>
<keyword evidence="2" id="KW-1003">Cell membrane</keyword>
<dbReference type="CDD" id="cd06173">
    <property type="entry name" value="MFS_MefA_like"/>
    <property type="match status" value="1"/>
</dbReference>
<feature type="transmembrane region" description="Helical" evidence="6">
    <location>
        <begin position="316"/>
        <end position="339"/>
    </location>
</feature>
<feature type="transmembrane region" description="Helical" evidence="6">
    <location>
        <begin position="202"/>
        <end position="220"/>
    </location>
</feature>
<comment type="subcellular location">
    <subcellularLocation>
        <location evidence="1">Cell membrane</location>
        <topology evidence="1">Multi-pass membrane protein</topology>
    </subcellularLocation>
</comment>
<dbReference type="Pfam" id="PF07690">
    <property type="entry name" value="MFS_1"/>
    <property type="match status" value="1"/>
</dbReference>
<evidence type="ECO:0000313" key="7">
    <source>
        <dbReference type="EMBL" id="AHZ20770.1"/>
    </source>
</evidence>
<feature type="transmembrane region" description="Helical" evidence="6">
    <location>
        <begin position="404"/>
        <end position="427"/>
    </location>
</feature>
<reference evidence="7" key="1">
    <citation type="journal article" date="2014" name="Proc. Natl. Acad. Sci. U.S.A.">
        <title>Hassallidins, antifungal glycolipopeptides, are widespread among cyanobacteria and are the end-product of a nonribosomal pathway.</title>
        <authorList>
            <person name="Vestola J."/>
            <person name="Shishido T.K."/>
            <person name="Jokela J."/>
            <person name="Fewer D.P."/>
            <person name="Aitio O."/>
            <person name="Permi P."/>
            <person name="Wahlsten M."/>
            <person name="Wang H."/>
            <person name="Rouhiainen L."/>
            <person name="Sivonen K."/>
        </authorList>
    </citation>
    <scope>NUCLEOTIDE SEQUENCE</scope>
</reference>
<feature type="transmembrane region" description="Helical" evidence="6">
    <location>
        <begin position="227"/>
        <end position="250"/>
    </location>
</feature>
<gene>
    <name evidence="7" type="primary">hasK</name>
</gene>
<accession>A0A024BSH1</accession>
<dbReference type="SUPFAM" id="SSF103473">
    <property type="entry name" value="MFS general substrate transporter"/>
    <property type="match status" value="1"/>
</dbReference>
<feature type="transmembrane region" description="Helical" evidence="6">
    <location>
        <begin position="176"/>
        <end position="196"/>
    </location>
</feature>
<feature type="transmembrane region" description="Helical" evidence="6">
    <location>
        <begin position="109"/>
        <end position="128"/>
    </location>
</feature>
<evidence type="ECO:0000256" key="4">
    <source>
        <dbReference type="ARBA" id="ARBA00022989"/>
    </source>
</evidence>
<keyword evidence="4 6" id="KW-1133">Transmembrane helix</keyword>
<sequence>MKHLNQLIEPIRELRNFIIFWLGQSVSEIGNRLTGFGLSIWVYQNTHAVAQLSLVLFFTILPGVLITPFVGALVDKWHRKTTIIISEIGAATVILTLALLLLTDNLQLWHTYVAAFFTSVCGSFQMTAKAAALPMMVSSNQMGRANGLIHFSSAVGQLAAPVLAGIIIVNFQLQGLLMIDLCSYLIGFLTLLIIDIPQPEPSIIPITGITAIFNNIFYGWENISSRLFLIIMLAFMTINSFVNGMTTVLINPLILSFSTATTYGSIMSIAGCGMLAGSIFMSIWGGGKKSISPLFIFSSLNGIALVIAGLKPSVPLITLGISLSFFTLPIILSTNATIWQNSVHPNVQGRVLGLFYTITGLGAAFGTLSASPLTDTILEPMLDVDGVLANSIGRLIETGPGRGIGFLMIMEGVLMLFVSIILFNYFYFQHIDEELLVGDRKTVENL</sequence>
<feature type="transmembrane region" description="Helical" evidence="6">
    <location>
        <begin position="351"/>
        <end position="373"/>
    </location>
</feature>
<organism evidence="7">
    <name type="scientific">Anabaena sp. Syke748</name>
    <dbReference type="NCBI Taxonomy" id="1497395"/>
    <lineage>
        <taxon>Bacteria</taxon>
        <taxon>Bacillati</taxon>
        <taxon>Cyanobacteriota</taxon>
        <taxon>Cyanophyceae</taxon>
        <taxon>Nostocales</taxon>
        <taxon>Nostocaceae</taxon>
        <taxon>Anabaena</taxon>
    </lineage>
</organism>
<feature type="transmembrane region" description="Helical" evidence="6">
    <location>
        <begin position="83"/>
        <end position="102"/>
    </location>
</feature>
<feature type="transmembrane region" description="Helical" evidence="6">
    <location>
        <begin position="148"/>
        <end position="169"/>
    </location>
</feature>
<name>A0A024BSH1_9NOST</name>
<dbReference type="GO" id="GO:0022857">
    <property type="term" value="F:transmembrane transporter activity"/>
    <property type="evidence" value="ECO:0007669"/>
    <property type="project" value="InterPro"/>
</dbReference>